<comment type="similarity">
    <text evidence="8 9">Belongs to the TonB-dependent receptor family.</text>
</comment>
<evidence type="ECO:0000313" key="13">
    <source>
        <dbReference type="Proteomes" id="UP000829998"/>
    </source>
</evidence>
<keyword evidence="4 8" id="KW-0812">Transmembrane</keyword>
<keyword evidence="13" id="KW-1185">Reference proteome</keyword>
<evidence type="ECO:0000256" key="7">
    <source>
        <dbReference type="ARBA" id="ARBA00023237"/>
    </source>
</evidence>
<dbReference type="InterPro" id="IPR023996">
    <property type="entry name" value="TonB-dep_OMP_SusC/RagA"/>
</dbReference>
<dbReference type="InterPro" id="IPR008969">
    <property type="entry name" value="CarboxyPept-like_regulatory"/>
</dbReference>
<dbReference type="Pfam" id="PF07715">
    <property type="entry name" value="Plug"/>
    <property type="match status" value="1"/>
</dbReference>
<gene>
    <name evidence="12" type="ORF">M0M44_02510</name>
</gene>
<accession>A0ABY4LVK3</accession>
<reference evidence="12 13" key="1">
    <citation type="submission" date="2022-04" db="EMBL/GenBank/DDBJ databases">
        <authorList>
            <person name="Ra J.-S."/>
            <person name="Kim S.-B."/>
        </authorList>
    </citation>
    <scope>NUCLEOTIDE SEQUENCE [LARGE SCALE GENOMIC DNA]</scope>
    <source>
        <strain evidence="12 13">MMS21-Er5</strain>
    </source>
</reference>
<evidence type="ECO:0000256" key="3">
    <source>
        <dbReference type="ARBA" id="ARBA00022452"/>
    </source>
</evidence>
<evidence type="ECO:0000313" key="12">
    <source>
        <dbReference type="EMBL" id="UPZ16229.1"/>
    </source>
</evidence>
<dbReference type="RefSeq" id="WP_248728367.1">
    <property type="nucleotide sequence ID" value="NZ_CP096829.1"/>
</dbReference>
<dbReference type="InterPro" id="IPR037066">
    <property type="entry name" value="Plug_dom_sf"/>
</dbReference>
<sequence>MKNFSFYKGWMLLCYIVILTIYLFSNTLRANPTLLNLPNQQKQITGIITNGTIPLTGVTVKVKGNTRGTVSDYDGKYSITANTTDVLIFSYLGYKTIEITVGNHKIIDVKMFDDTTSLREITVNAGYYSVKEKERTGSIAKITSKDIEKQPVNNVLATMQGRMAGVNITQNTGMPGGGFNIEIRGQNSLRLEGNNPLYIIDGVPYSSQDIGSGYTSGNIPSQNNPLNSINPSDIANIEVLKDADATAIYGSRGANGVVLITTKKGKEGKTTFTTNYANGFGQVAHFMKLMKTPEYLAMRREAFANDGVTNFPSYAYDVNGIWDQNRNTDWQKEIIGGTATYTNVQSSLSGGSAQTQFLLSGNYNKETTVFNGDFDYIKANGHLSVNHESENKKFKINFTTGYTAQFSSLPSIDLTRDALTLVPNAPSLYDGFGNLNWENNTFDNPMAKLEGKIKGQTYDFLANTLLSYELGLGFIAKASLGYTDLRQEQLNLLPSTIYNPAYGLGSEVSSVFSNTLNRSSWIIEPQLGWSRTLGKGKIEVLAGSTFQKQKGDQLVSVSEGFASNSLMENPASAAFYLILNSDETVYKYQAFFGRVNLNWKSKYLLNLTGRRDGSSRFGPGRQFASFGAIGAAWVFGEEDFIKEKMSFLSFGKLRTSFGTSGNDQIGDYQYLDTYSTSGYTYQGIGGIQPTRLFNPDFGWETNRKLELALETGFLNDRIFSTVAVFRNRSSNQLVGIPLPGTTGFSTLQANLDAEVQNSGVELSLRTVNIKQKNFSWTTNFNLTTTKNKLLSFPGLEASSYKNQYVIGQPVNIVQVYHYTGLDANTGVYQFEDVNGDGILSTADDKKTIKDLSPKYYGGLQNQFRYGNVQLDFLFQFVKQLNFNENYRTSMPGTMVNQPDGVTQHWQNPGDVGPYQAYSDSNATLRAASTRFSQSDAAISDASFVRLKNVSLSFDLPQSWTKKFACKLSLQGQNIFTITSYKGIDPEFRSSGYLPPLRIYTTSIQLTF</sequence>
<dbReference type="InterPro" id="IPR039426">
    <property type="entry name" value="TonB-dep_rcpt-like"/>
</dbReference>
<evidence type="ECO:0000256" key="6">
    <source>
        <dbReference type="ARBA" id="ARBA00023136"/>
    </source>
</evidence>
<dbReference type="NCBIfam" id="TIGR04056">
    <property type="entry name" value="OMP_RagA_SusC"/>
    <property type="match status" value="1"/>
</dbReference>
<dbReference type="EMBL" id="CP096829">
    <property type="protein sequence ID" value="UPZ16229.1"/>
    <property type="molecule type" value="Genomic_DNA"/>
</dbReference>
<dbReference type="PROSITE" id="PS52016">
    <property type="entry name" value="TONB_DEPENDENT_REC_3"/>
    <property type="match status" value="1"/>
</dbReference>
<protein>
    <submittedName>
        <fullName evidence="12">SusC/RagA family TonB-linked outer membrane protein</fullName>
    </submittedName>
</protein>
<dbReference type="Pfam" id="PF13715">
    <property type="entry name" value="CarbopepD_reg_2"/>
    <property type="match status" value="1"/>
</dbReference>
<dbReference type="Gene3D" id="2.170.130.10">
    <property type="entry name" value="TonB-dependent receptor, plug domain"/>
    <property type="match status" value="1"/>
</dbReference>
<evidence type="ECO:0000256" key="4">
    <source>
        <dbReference type="ARBA" id="ARBA00022692"/>
    </source>
</evidence>
<feature type="domain" description="TonB-dependent receptor-like beta-barrel" evidence="10">
    <location>
        <begin position="432"/>
        <end position="974"/>
    </location>
</feature>
<dbReference type="InterPro" id="IPR036942">
    <property type="entry name" value="Beta-barrel_TonB_sf"/>
</dbReference>
<dbReference type="Proteomes" id="UP000829998">
    <property type="component" value="Chromosome"/>
</dbReference>
<proteinExistence type="inferred from homology"/>
<feature type="domain" description="TonB-dependent receptor plug" evidence="11">
    <location>
        <begin position="133"/>
        <end position="257"/>
    </location>
</feature>
<organism evidence="12 13">
    <name type="scientific">Flavobacterium humidisoli</name>
    <dbReference type="NCBI Taxonomy" id="2937442"/>
    <lineage>
        <taxon>Bacteria</taxon>
        <taxon>Pseudomonadati</taxon>
        <taxon>Bacteroidota</taxon>
        <taxon>Flavobacteriia</taxon>
        <taxon>Flavobacteriales</taxon>
        <taxon>Flavobacteriaceae</taxon>
        <taxon>Flavobacterium</taxon>
    </lineage>
</organism>
<evidence type="ECO:0000259" key="11">
    <source>
        <dbReference type="Pfam" id="PF07715"/>
    </source>
</evidence>
<dbReference type="NCBIfam" id="TIGR04057">
    <property type="entry name" value="SusC_RagA_signa"/>
    <property type="match status" value="1"/>
</dbReference>
<evidence type="ECO:0000256" key="9">
    <source>
        <dbReference type="RuleBase" id="RU003357"/>
    </source>
</evidence>
<dbReference type="Gene3D" id="2.40.170.20">
    <property type="entry name" value="TonB-dependent receptor, beta-barrel domain"/>
    <property type="match status" value="1"/>
</dbReference>
<evidence type="ECO:0000256" key="8">
    <source>
        <dbReference type="PROSITE-ProRule" id="PRU01360"/>
    </source>
</evidence>
<comment type="subcellular location">
    <subcellularLocation>
        <location evidence="1 8">Cell outer membrane</location>
        <topology evidence="1 8">Multi-pass membrane protein</topology>
    </subcellularLocation>
</comment>
<dbReference type="InterPro" id="IPR000531">
    <property type="entry name" value="Beta-barrel_TonB"/>
</dbReference>
<dbReference type="InterPro" id="IPR023997">
    <property type="entry name" value="TonB-dep_OMP_SusC/RagA_CS"/>
</dbReference>
<evidence type="ECO:0000259" key="10">
    <source>
        <dbReference type="Pfam" id="PF00593"/>
    </source>
</evidence>
<keyword evidence="2 8" id="KW-0813">Transport</keyword>
<dbReference type="Pfam" id="PF00593">
    <property type="entry name" value="TonB_dep_Rec_b-barrel"/>
    <property type="match status" value="1"/>
</dbReference>
<name>A0ABY4LVK3_9FLAO</name>
<keyword evidence="7 8" id="KW-0998">Cell outer membrane</keyword>
<dbReference type="InterPro" id="IPR012910">
    <property type="entry name" value="Plug_dom"/>
</dbReference>
<evidence type="ECO:0000256" key="2">
    <source>
        <dbReference type="ARBA" id="ARBA00022448"/>
    </source>
</evidence>
<evidence type="ECO:0000256" key="5">
    <source>
        <dbReference type="ARBA" id="ARBA00023077"/>
    </source>
</evidence>
<dbReference type="SUPFAM" id="SSF56935">
    <property type="entry name" value="Porins"/>
    <property type="match status" value="1"/>
</dbReference>
<keyword evidence="3 8" id="KW-1134">Transmembrane beta strand</keyword>
<dbReference type="SUPFAM" id="SSF49464">
    <property type="entry name" value="Carboxypeptidase regulatory domain-like"/>
    <property type="match status" value="1"/>
</dbReference>
<keyword evidence="6 8" id="KW-0472">Membrane</keyword>
<keyword evidence="5 9" id="KW-0798">TonB box</keyword>
<evidence type="ECO:0000256" key="1">
    <source>
        <dbReference type="ARBA" id="ARBA00004571"/>
    </source>
</evidence>